<gene>
    <name evidence="1" type="ORF">BGAL_0256g00050</name>
</gene>
<organism evidence="1 2">
    <name type="scientific">Botrytis galanthina</name>
    <dbReference type="NCBI Taxonomy" id="278940"/>
    <lineage>
        <taxon>Eukaryota</taxon>
        <taxon>Fungi</taxon>
        <taxon>Dikarya</taxon>
        <taxon>Ascomycota</taxon>
        <taxon>Pezizomycotina</taxon>
        <taxon>Leotiomycetes</taxon>
        <taxon>Helotiales</taxon>
        <taxon>Sclerotiniaceae</taxon>
        <taxon>Botrytis</taxon>
    </lineage>
</organism>
<keyword evidence="2" id="KW-1185">Reference proteome</keyword>
<name>A0A4S8QWD8_9HELO</name>
<reference evidence="1 2" key="1">
    <citation type="submission" date="2017-12" db="EMBL/GenBank/DDBJ databases">
        <title>Comparative genomics of Botrytis spp.</title>
        <authorList>
            <person name="Valero-Jimenez C.A."/>
            <person name="Tapia P."/>
            <person name="Veloso J."/>
            <person name="Silva-Moreno E."/>
            <person name="Staats M."/>
            <person name="Valdes J.H."/>
            <person name="Van Kan J.A.L."/>
        </authorList>
    </citation>
    <scope>NUCLEOTIDE SEQUENCE [LARGE SCALE GENOMIC DNA]</scope>
    <source>
        <strain evidence="1 2">MUCL435</strain>
    </source>
</reference>
<sequence length="264" mass="30314">MNHLLTEDDRGSEKPKKLTVYHKICSQTPRLDYSAILHAMMAGSSKLCWQGKERLFTCMNRAQMFKAWLVQVQYARFIEHLVLSSSEESHASFLILKSESRVFPVLIAYISLSKSSNFFSGALQLSHTPSLNIIELQAKTSIFHFMSNYSFPLHFSTYIMTTLFCCDSLESFRPQQLTHQQKFTSFKTWADYPRSSSVTTPNDSGVDSNPITPTTPYAIQFVRQVNYGPLESKRYFVPDETSLGDFIEITEQHLIRANYQKLNS</sequence>
<comment type="caution">
    <text evidence="1">The sequence shown here is derived from an EMBL/GenBank/DDBJ whole genome shotgun (WGS) entry which is preliminary data.</text>
</comment>
<evidence type="ECO:0000313" key="2">
    <source>
        <dbReference type="Proteomes" id="UP000308671"/>
    </source>
</evidence>
<evidence type="ECO:0000313" key="1">
    <source>
        <dbReference type="EMBL" id="THV48302.1"/>
    </source>
</evidence>
<proteinExistence type="predicted"/>
<protein>
    <submittedName>
        <fullName evidence="1">Uncharacterized protein</fullName>
    </submittedName>
</protein>
<dbReference type="Proteomes" id="UP000308671">
    <property type="component" value="Unassembled WGS sequence"/>
</dbReference>
<accession>A0A4S8QWD8</accession>
<dbReference type="OrthoDB" id="10264507at2759"/>
<dbReference type="AlphaFoldDB" id="A0A4S8QWD8"/>
<dbReference type="EMBL" id="PQXL01000256">
    <property type="protein sequence ID" value="THV48302.1"/>
    <property type="molecule type" value="Genomic_DNA"/>
</dbReference>